<feature type="transmembrane region" description="Helical" evidence="1">
    <location>
        <begin position="63"/>
        <end position="82"/>
    </location>
</feature>
<dbReference type="OrthoDB" id="9788195at2"/>
<feature type="transmembrane region" description="Helical" evidence="1">
    <location>
        <begin position="123"/>
        <end position="141"/>
    </location>
</feature>
<sequence length="268" mass="30595">MMHYVQLYIEFIKIRILGIAEYRKAFILGVIAQFVSYFAEFFLIWVVVTRFQTINGWEAPEVLLLYGLNLCSYAIAGFFFFNPTVQLSAMIKDGTFDELLVKPLNSFWYLVCREFNSGYLSHFLLSLLVIAYSIHSLQIPLHLVNSMFLVVTLIGGSLIQGAALIITSVPAFWVVESGGLRDILFFQAKGFIRYPISIFATPIQVILTLILPYAFINFYPAQFFLDKHDFSIFNPVFQYLTPVIGIGLFCLAYLFWSVGINHYKSTGS</sequence>
<protein>
    <submittedName>
        <fullName evidence="2">ABC transporter permease</fullName>
    </submittedName>
</protein>
<dbReference type="EMBL" id="CP034248">
    <property type="protein sequence ID" value="AZK48064.1"/>
    <property type="molecule type" value="Genomic_DNA"/>
</dbReference>
<dbReference type="KEGG" id="plen:EIM92_19390"/>
<feature type="transmembrane region" description="Helical" evidence="1">
    <location>
        <begin position="196"/>
        <end position="216"/>
    </location>
</feature>
<feature type="transmembrane region" description="Helical" evidence="1">
    <location>
        <begin position="236"/>
        <end position="256"/>
    </location>
</feature>
<dbReference type="PANTHER" id="PTHR36833">
    <property type="entry name" value="SLR0610 PROTEIN-RELATED"/>
    <property type="match status" value="1"/>
</dbReference>
<dbReference type="Pfam" id="PF06182">
    <property type="entry name" value="ABC2_membrane_6"/>
    <property type="match status" value="1"/>
</dbReference>
<organism evidence="2 3">
    <name type="scientific">Paenibacillus lentus</name>
    <dbReference type="NCBI Taxonomy" id="1338368"/>
    <lineage>
        <taxon>Bacteria</taxon>
        <taxon>Bacillati</taxon>
        <taxon>Bacillota</taxon>
        <taxon>Bacilli</taxon>
        <taxon>Bacillales</taxon>
        <taxon>Paenibacillaceae</taxon>
        <taxon>Paenibacillus</taxon>
    </lineage>
</organism>
<dbReference type="RefSeq" id="WP_125084229.1">
    <property type="nucleotide sequence ID" value="NZ_CP034248.1"/>
</dbReference>
<gene>
    <name evidence="2" type="ORF">EIM92_19390</name>
</gene>
<accession>A0A3Q8S663</accession>
<feature type="transmembrane region" description="Helical" evidence="1">
    <location>
        <begin position="25"/>
        <end position="48"/>
    </location>
</feature>
<dbReference type="PANTHER" id="PTHR36833:SF1">
    <property type="entry name" value="INTEGRAL MEMBRANE TRANSPORT PROTEIN"/>
    <property type="match status" value="1"/>
</dbReference>
<keyword evidence="1" id="KW-1133">Transmembrane helix</keyword>
<dbReference type="Proteomes" id="UP000273145">
    <property type="component" value="Chromosome"/>
</dbReference>
<dbReference type="InterPro" id="IPR010390">
    <property type="entry name" value="ABC-2_transporter-like"/>
</dbReference>
<proteinExistence type="predicted"/>
<feature type="transmembrane region" description="Helical" evidence="1">
    <location>
        <begin position="147"/>
        <end position="175"/>
    </location>
</feature>
<name>A0A3Q8S663_9BACL</name>
<reference evidence="2 3" key="1">
    <citation type="submission" date="2018-11" db="EMBL/GenBank/DDBJ databases">
        <title>Genome sequencing of Paenibacillus lentus DSM25539(T).</title>
        <authorList>
            <person name="Kook J.-K."/>
            <person name="Park S.-N."/>
            <person name="Lim Y.K."/>
        </authorList>
    </citation>
    <scope>NUCLEOTIDE SEQUENCE [LARGE SCALE GENOMIC DNA]</scope>
    <source>
        <strain evidence="2 3">DSM 25539</strain>
    </source>
</reference>
<keyword evidence="1" id="KW-0472">Membrane</keyword>
<evidence type="ECO:0000313" key="2">
    <source>
        <dbReference type="EMBL" id="AZK48064.1"/>
    </source>
</evidence>
<keyword evidence="3" id="KW-1185">Reference proteome</keyword>
<evidence type="ECO:0000256" key="1">
    <source>
        <dbReference type="SAM" id="Phobius"/>
    </source>
</evidence>
<keyword evidence="1" id="KW-0812">Transmembrane</keyword>
<dbReference type="AlphaFoldDB" id="A0A3Q8S663"/>
<evidence type="ECO:0000313" key="3">
    <source>
        <dbReference type="Proteomes" id="UP000273145"/>
    </source>
</evidence>